<evidence type="ECO:0000313" key="3">
    <source>
        <dbReference type="Proteomes" id="UP000282140"/>
    </source>
</evidence>
<protein>
    <recommendedName>
        <fullName evidence="5">Restriction endonuclease</fullName>
    </recommendedName>
</protein>
<reference evidence="3 4" key="1">
    <citation type="journal article" date="2018" name="Front. Microbiol.">
        <title>Discovery of Phloeophagus Beetles as a Source of Pseudomonas Strains That Produce Potentially New Bioactive Substances and Description of Pseudomonas bohemica sp. nov.</title>
        <authorList>
            <person name="Saati-Santamaria Z."/>
            <person name="Lopez-Mondejar R."/>
            <person name="Jimenez-Gomez A."/>
            <person name="Diez-Mendez A."/>
            <person name="Vetrovsky T."/>
            <person name="Igual J.M."/>
            <person name="Velazquez E."/>
            <person name="Kolarik M."/>
            <person name="Rivas R."/>
            <person name="Garcia-Fraile P."/>
        </authorList>
    </citation>
    <scope>NUCLEOTIDE SEQUENCE [LARGE SCALE GENOMIC DNA]</scope>
    <source>
        <strain evidence="2 4">A2-NA12</strain>
        <strain evidence="1 3">A2-NA13</strain>
    </source>
</reference>
<dbReference type="AlphaFoldDB" id="A0A3L8CJG2"/>
<accession>A0A3L8CJG2</accession>
<gene>
    <name evidence="2" type="ORF">CS076_08870</name>
    <name evidence="1" type="ORF">CS078_16020</name>
</gene>
<sequence>MDDRQVEYAKIKAFYSLLVDRLGAKVWAKRRAAFVERIRAKESNIDLRIPIEPQLFVPPEDDIDWYILVAELAYDSPYSDCAYSSDRIYPYAKTIGAFSQELRKVPNVNGVLNKMLGKNRKPETQIFELLTASFYLKNEYEVSFIPENSIAWPDGETKKSPDLLVKDDDMEMYVECKRADKQTQYSQIEEDSWSSIWNQVSLHMLEVAPWCIVDLTFHDEISGVTADDVIRAVDLAIENGAGKVLEGSVSAEIRGIDRAHLERHHRSNAVRPNSPQQELLVFGDMDSNEKRSIATIAGSIVRPGTPDVFLNIFVEDVSNCVAAQWRCDHAISLERRSRHFKGLAKNGIAQIPPDKPGVVHVWYETVEGIDIEEIRLDKNIDCLSLFDASGTTVVGVLIHGVNYYPFENRYEWAETVQSFARVPYLMDLYPHALMLSAHNTHEVEGITHWEQDKAAKSTQ</sequence>
<proteinExistence type="predicted"/>
<organism evidence="1 3">
    <name type="scientific">Pseudomonas prosekii</name>
    <dbReference type="NCBI Taxonomy" id="1148509"/>
    <lineage>
        <taxon>Bacteria</taxon>
        <taxon>Pseudomonadati</taxon>
        <taxon>Pseudomonadota</taxon>
        <taxon>Gammaproteobacteria</taxon>
        <taxon>Pseudomonadales</taxon>
        <taxon>Pseudomonadaceae</taxon>
        <taxon>Pseudomonas</taxon>
    </lineage>
</organism>
<evidence type="ECO:0008006" key="5">
    <source>
        <dbReference type="Google" id="ProtNLM"/>
    </source>
</evidence>
<dbReference type="EMBL" id="PEGA01000007">
    <property type="protein sequence ID" value="RLU11755.1"/>
    <property type="molecule type" value="Genomic_DNA"/>
</dbReference>
<evidence type="ECO:0000313" key="2">
    <source>
        <dbReference type="EMBL" id="RLU11755.1"/>
    </source>
</evidence>
<keyword evidence="3" id="KW-1185">Reference proteome</keyword>
<dbReference type="Proteomes" id="UP000282140">
    <property type="component" value="Unassembled WGS sequence"/>
</dbReference>
<dbReference type="RefSeq" id="WP_121731947.1">
    <property type="nucleotide sequence ID" value="NZ_PEGA01000007.1"/>
</dbReference>
<comment type="caution">
    <text evidence="1">The sequence shown here is derived from an EMBL/GenBank/DDBJ whole genome shotgun (WGS) entry which is preliminary data.</text>
</comment>
<evidence type="ECO:0000313" key="1">
    <source>
        <dbReference type="EMBL" id="RLU08395.1"/>
    </source>
</evidence>
<evidence type="ECO:0000313" key="4">
    <source>
        <dbReference type="Proteomes" id="UP000282672"/>
    </source>
</evidence>
<dbReference type="Proteomes" id="UP000282672">
    <property type="component" value="Unassembled WGS sequence"/>
</dbReference>
<dbReference type="EMBL" id="PEGB01000007">
    <property type="protein sequence ID" value="RLU08395.1"/>
    <property type="molecule type" value="Genomic_DNA"/>
</dbReference>
<name>A0A3L8CJG2_9PSED</name>